<keyword evidence="1" id="KW-0560">Oxidoreductase</keyword>
<keyword evidence="5" id="KW-1185">Reference proteome</keyword>
<evidence type="ECO:0000313" key="5">
    <source>
        <dbReference type="Proteomes" id="UP001501035"/>
    </source>
</evidence>
<dbReference type="Proteomes" id="UP001501035">
    <property type="component" value="Unassembled WGS sequence"/>
</dbReference>
<gene>
    <name evidence="4" type="ORF">GCM10010528_02070</name>
</gene>
<name>A0ABN3Y9Q6_9ACTN</name>
<dbReference type="InterPro" id="IPR050471">
    <property type="entry name" value="AB_hydrolase"/>
</dbReference>
<reference evidence="4 5" key="1">
    <citation type="journal article" date="2019" name="Int. J. Syst. Evol. Microbiol.">
        <title>The Global Catalogue of Microorganisms (GCM) 10K type strain sequencing project: providing services to taxonomists for standard genome sequencing and annotation.</title>
        <authorList>
            <consortium name="The Broad Institute Genomics Platform"/>
            <consortium name="The Broad Institute Genome Sequencing Center for Infectious Disease"/>
            <person name="Wu L."/>
            <person name="Ma J."/>
        </authorList>
    </citation>
    <scope>NUCLEOTIDE SEQUENCE [LARGE SCALE GENOMIC DNA]</scope>
    <source>
        <strain evidence="4 5">JCM 14234</strain>
    </source>
</reference>
<keyword evidence="1" id="KW-0575">Peroxidase</keyword>
<evidence type="ECO:0000259" key="3">
    <source>
        <dbReference type="Pfam" id="PF12697"/>
    </source>
</evidence>
<dbReference type="SUPFAM" id="SSF53474">
    <property type="entry name" value="alpha/beta-Hydrolases"/>
    <property type="match status" value="1"/>
</dbReference>
<evidence type="ECO:0000256" key="1">
    <source>
        <dbReference type="ARBA" id="ARBA00022559"/>
    </source>
</evidence>
<dbReference type="PANTHER" id="PTHR43433">
    <property type="entry name" value="HYDROLASE, ALPHA/BETA FOLD FAMILY PROTEIN"/>
    <property type="match status" value="1"/>
</dbReference>
<dbReference type="Gene3D" id="3.40.50.1820">
    <property type="entry name" value="alpha/beta hydrolase"/>
    <property type="match status" value="1"/>
</dbReference>
<dbReference type="InterPro" id="IPR029058">
    <property type="entry name" value="AB_hydrolase_fold"/>
</dbReference>
<proteinExistence type="predicted"/>
<comment type="caution">
    <text evidence="4">The sequence shown here is derived from an EMBL/GenBank/DDBJ whole genome shotgun (WGS) entry which is preliminary data.</text>
</comment>
<feature type="region of interest" description="Disordered" evidence="2">
    <location>
        <begin position="1"/>
        <end position="28"/>
    </location>
</feature>
<feature type="domain" description="AB hydrolase-1" evidence="3">
    <location>
        <begin position="96"/>
        <end position="355"/>
    </location>
</feature>
<dbReference type="EMBL" id="BAAAVS010000001">
    <property type="protein sequence ID" value="GAA3023616.1"/>
    <property type="molecule type" value="Genomic_DNA"/>
</dbReference>
<evidence type="ECO:0000256" key="2">
    <source>
        <dbReference type="SAM" id="MobiDB-lite"/>
    </source>
</evidence>
<evidence type="ECO:0000313" key="4">
    <source>
        <dbReference type="EMBL" id="GAA3023616.1"/>
    </source>
</evidence>
<organism evidence="4 5">
    <name type="scientific">Gordonia defluvii</name>
    <dbReference type="NCBI Taxonomy" id="283718"/>
    <lineage>
        <taxon>Bacteria</taxon>
        <taxon>Bacillati</taxon>
        <taxon>Actinomycetota</taxon>
        <taxon>Actinomycetes</taxon>
        <taxon>Mycobacteriales</taxon>
        <taxon>Gordoniaceae</taxon>
        <taxon>Gordonia</taxon>
    </lineage>
</organism>
<keyword evidence="4" id="KW-0378">Hydrolase</keyword>
<dbReference type="GO" id="GO:0016787">
    <property type="term" value="F:hydrolase activity"/>
    <property type="evidence" value="ECO:0007669"/>
    <property type="project" value="UniProtKB-KW"/>
</dbReference>
<dbReference type="InterPro" id="IPR000639">
    <property type="entry name" value="Epox_hydrolase-like"/>
</dbReference>
<protein>
    <submittedName>
        <fullName evidence="4">Alpha/beta hydrolase</fullName>
    </submittedName>
</protein>
<dbReference type="PRINTS" id="PR00412">
    <property type="entry name" value="EPOXHYDRLASE"/>
</dbReference>
<dbReference type="PANTHER" id="PTHR43433:SF5">
    <property type="entry name" value="AB HYDROLASE-1 DOMAIN-CONTAINING PROTEIN"/>
    <property type="match status" value="1"/>
</dbReference>
<dbReference type="Pfam" id="PF12697">
    <property type="entry name" value="Abhydrolase_6"/>
    <property type="match status" value="1"/>
</dbReference>
<sequence>MTARSADEGAGAENLGASVSPKPRRKPSAGVSILGSLAATGVTRQVTQSRAGLTDPFADVHFDSMYREDETFVDADDGVRLAARIVNDGDDTTLTVVFVHGFALRMSSWYFQRTALARAWGSATRLVFFDQRGHGRSDPAPAETATMAQLGDDVAAVLRALAPEGPVVVVGHSMGGMATMALARRHPALFGPAGRIVGVGLIATAARGLTEAGVGAGLQNPAVSAFRLAVRRAPWFIQAGRTRARRALEPVLLAASFGPDFYSPATARAVERMIRQTPLNTIVQFLHVLEIHDESAGLPVLATVPSVVICGDEDCMTPFPNSYLVYGVLGENCRLTIVQGAGHMVAMERPTEVNEILDELVQRARAVITARAAIASPVAELSIPDPVADPVPVRRRWWGRRR</sequence>
<dbReference type="InterPro" id="IPR000073">
    <property type="entry name" value="AB_hydrolase_1"/>
</dbReference>
<accession>A0ABN3Y9Q6</accession>